<evidence type="ECO:0000313" key="3">
    <source>
        <dbReference type="EMBL" id="PPK81259.1"/>
    </source>
</evidence>
<dbReference type="RefSeq" id="WP_104436361.1">
    <property type="nucleotide sequence ID" value="NZ_PTJA01000004.1"/>
</dbReference>
<protein>
    <submittedName>
        <fullName evidence="3">Uncharacterized protein DUF3298</fullName>
    </submittedName>
</protein>
<proteinExistence type="predicted"/>
<organism evidence="3 4">
    <name type="scientific">Lacrimispora xylanisolvens</name>
    <dbReference type="NCBI Taxonomy" id="384636"/>
    <lineage>
        <taxon>Bacteria</taxon>
        <taxon>Bacillati</taxon>
        <taxon>Bacillota</taxon>
        <taxon>Clostridia</taxon>
        <taxon>Lachnospirales</taxon>
        <taxon>Lachnospiraceae</taxon>
        <taxon>Lacrimispora</taxon>
    </lineage>
</organism>
<reference evidence="3 4" key="1">
    <citation type="submission" date="2018-02" db="EMBL/GenBank/DDBJ databases">
        <title>Genomic Encyclopedia of Archaeal and Bacterial Type Strains, Phase II (KMG-II): from individual species to whole genera.</title>
        <authorList>
            <person name="Goeker M."/>
        </authorList>
    </citation>
    <scope>NUCLEOTIDE SEQUENCE [LARGE SCALE GENOMIC DNA]</scope>
    <source>
        <strain evidence="3 4">DSM 3808</strain>
    </source>
</reference>
<dbReference type="Gene3D" id="3.30.565.40">
    <property type="entry name" value="Fervidobacterium nodosum Rt17-B1 like"/>
    <property type="match status" value="1"/>
</dbReference>
<evidence type="ECO:0000313" key="4">
    <source>
        <dbReference type="Proteomes" id="UP000237749"/>
    </source>
</evidence>
<keyword evidence="4" id="KW-1185">Reference proteome</keyword>
<dbReference type="EMBL" id="PTJA01000004">
    <property type="protein sequence ID" value="PPK81259.1"/>
    <property type="molecule type" value="Genomic_DNA"/>
</dbReference>
<name>A0A2S6HTU5_9FIRM</name>
<dbReference type="InterPro" id="IPR037126">
    <property type="entry name" value="PdaC/RsiV-like_sf"/>
</dbReference>
<dbReference type="Pfam" id="PF11738">
    <property type="entry name" value="DUF3298"/>
    <property type="match status" value="1"/>
</dbReference>
<feature type="domain" description="Deacetylase PdaC" evidence="2">
    <location>
        <begin position="17"/>
        <end position="115"/>
    </location>
</feature>
<sequence length="226" mass="26262">MQTITQKTKTDVMKHNDVPVFTYTINYPYFTSTCSTAAANTINQFYEIQSQQSEKYCREVLYPQAVEDAMYAKDNEFPFHSYEFLSNYVITYNEDCFTSLYTDQYSYLGGAHGNTVRQSQTWNFQTGKQLHITDLFLDVKDVNDIFNVIENEIVIRQKENPGTYFDDYAKLIRGNFDMNAFYLKPCGVVIYYQQYDIAPYASGIPEFFFPFKNCTDDTGSQSTSQS</sequence>
<evidence type="ECO:0000259" key="1">
    <source>
        <dbReference type="Pfam" id="PF11738"/>
    </source>
</evidence>
<dbReference type="InterPro" id="IPR021729">
    <property type="entry name" value="DUF3298"/>
</dbReference>
<gene>
    <name evidence="3" type="ORF">BXY41_10458</name>
</gene>
<dbReference type="Gene3D" id="3.90.640.20">
    <property type="entry name" value="Heat-shock cognate protein, ATPase"/>
    <property type="match status" value="1"/>
</dbReference>
<comment type="caution">
    <text evidence="3">The sequence shown here is derived from an EMBL/GenBank/DDBJ whole genome shotgun (WGS) entry which is preliminary data.</text>
</comment>
<dbReference type="Pfam" id="PF13739">
    <property type="entry name" value="PdaC"/>
    <property type="match status" value="1"/>
</dbReference>
<dbReference type="OrthoDB" id="594879at2"/>
<evidence type="ECO:0000259" key="2">
    <source>
        <dbReference type="Pfam" id="PF13739"/>
    </source>
</evidence>
<dbReference type="InterPro" id="IPR025303">
    <property type="entry name" value="PdaC"/>
</dbReference>
<feature type="domain" description="DUF3298" evidence="1">
    <location>
        <begin position="134"/>
        <end position="212"/>
    </location>
</feature>
<accession>A0A2S6HTU5</accession>
<dbReference type="AlphaFoldDB" id="A0A2S6HTU5"/>
<dbReference type="Proteomes" id="UP000237749">
    <property type="component" value="Unassembled WGS sequence"/>
</dbReference>